<evidence type="ECO:0000256" key="2">
    <source>
        <dbReference type="ARBA" id="ARBA00022529"/>
    </source>
</evidence>
<reference evidence="6 7" key="1">
    <citation type="submission" date="2015-12" db="EMBL/GenBank/DDBJ databases">
        <title>Draft genome sequence of the thermoanaerobe Thermotalea metallivorans, an isolate from the runoff channel of the Great Artesian Basin, Australia.</title>
        <authorList>
            <person name="Patel B.K."/>
        </authorList>
    </citation>
    <scope>NUCLEOTIDE SEQUENCE [LARGE SCALE GENOMIC DNA]</scope>
    <source>
        <strain evidence="6 7">B2-1</strain>
    </source>
</reference>
<protein>
    <recommendedName>
        <fullName evidence="8">Lantibiotic</fullName>
    </recommendedName>
</protein>
<comment type="similarity">
    <text evidence="1">Belongs to the type A lantibiotic family.</text>
</comment>
<sequence>MPKYDDFDLDIQVKKVDNLVEPNITSVSLCTPGTCWNTCGGTSTLNTNCCIATYLCSLAESCR</sequence>
<evidence type="ECO:0000256" key="4">
    <source>
        <dbReference type="ARBA" id="ARBA00023022"/>
    </source>
</evidence>
<dbReference type="AlphaFoldDB" id="A0A140L6X6"/>
<evidence type="ECO:0000256" key="5">
    <source>
        <dbReference type="ARBA" id="ARBA00023048"/>
    </source>
</evidence>
<dbReference type="STRING" id="520762.AN619_12580"/>
<dbReference type="OrthoDB" id="2339787at2"/>
<keyword evidence="7" id="KW-1185">Reference proteome</keyword>
<dbReference type="GO" id="GO:0005576">
    <property type="term" value="C:extracellular region"/>
    <property type="evidence" value="ECO:0007669"/>
    <property type="project" value="InterPro"/>
</dbReference>
<dbReference type="GO" id="GO:0031640">
    <property type="term" value="P:killing of cells of another organism"/>
    <property type="evidence" value="ECO:0007669"/>
    <property type="project" value="UniProtKB-KW"/>
</dbReference>
<keyword evidence="2" id="KW-0929">Antimicrobial</keyword>
<dbReference type="EMBL" id="LOEE01000028">
    <property type="protein sequence ID" value="KXG76301.1"/>
    <property type="molecule type" value="Genomic_DNA"/>
</dbReference>
<dbReference type="GO" id="GO:0005102">
    <property type="term" value="F:signaling receptor binding"/>
    <property type="evidence" value="ECO:0007669"/>
    <property type="project" value="UniProtKB-KW"/>
</dbReference>
<keyword evidence="4" id="KW-0044">Antibiotic</keyword>
<organism evidence="6 7">
    <name type="scientific">Thermotalea metallivorans</name>
    <dbReference type="NCBI Taxonomy" id="520762"/>
    <lineage>
        <taxon>Bacteria</taxon>
        <taxon>Bacillati</taxon>
        <taxon>Bacillota</taxon>
        <taxon>Clostridia</taxon>
        <taxon>Peptostreptococcales</taxon>
        <taxon>Thermotaleaceae</taxon>
        <taxon>Thermotalea</taxon>
    </lineage>
</organism>
<dbReference type="NCBIfam" id="TIGR03731">
    <property type="entry name" value="lantibio_gallid"/>
    <property type="match status" value="1"/>
</dbReference>
<comment type="caution">
    <text evidence="6">The sequence shown here is derived from an EMBL/GenBank/DDBJ whole genome shotgun (WGS) entry which is preliminary data.</text>
</comment>
<keyword evidence="5" id="KW-0078">Bacteriocin</keyword>
<evidence type="ECO:0000313" key="6">
    <source>
        <dbReference type="EMBL" id="KXG76301.1"/>
    </source>
</evidence>
<dbReference type="Proteomes" id="UP000070456">
    <property type="component" value="Unassembled WGS sequence"/>
</dbReference>
<evidence type="ECO:0000256" key="3">
    <source>
        <dbReference type="ARBA" id="ARBA00022789"/>
    </source>
</evidence>
<evidence type="ECO:0008006" key="8">
    <source>
        <dbReference type="Google" id="ProtNLM"/>
    </source>
</evidence>
<name>A0A140L6X6_9FIRM</name>
<evidence type="ECO:0000256" key="1">
    <source>
        <dbReference type="ARBA" id="ARBA00009379"/>
    </source>
</evidence>
<dbReference type="RefSeq" id="WP_083525003.1">
    <property type="nucleotide sequence ID" value="NZ_LOEE01000028.1"/>
</dbReference>
<keyword evidence="3" id="KW-0425">Lantibiotic</keyword>
<dbReference type="InterPro" id="IPR006079">
    <property type="entry name" value="Lantibiotic_typ-A_Bacillales"/>
</dbReference>
<dbReference type="NCBIfam" id="NF038155">
    <property type="entry name" value="lanthi_I_FDLD"/>
    <property type="match status" value="1"/>
</dbReference>
<gene>
    <name evidence="6" type="ORF">AN619_12580</name>
</gene>
<evidence type="ECO:0000313" key="7">
    <source>
        <dbReference type="Proteomes" id="UP000070456"/>
    </source>
</evidence>
<accession>A0A140L6X6</accession>
<proteinExistence type="inferred from homology"/>
<dbReference type="GO" id="GO:0042742">
    <property type="term" value="P:defense response to bacterium"/>
    <property type="evidence" value="ECO:0007669"/>
    <property type="project" value="UniProtKB-KW"/>
</dbReference>